<name>A0A0F9RHF9_9ZZZZ</name>
<gene>
    <name evidence="2" type="ORF">LCGC14_0594360</name>
</gene>
<reference evidence="2" key="1">
    <citation type="journal article" date="2015" name="Nature">
        <title>Complex archaea that bridge the gap between prokaryotes and eukaryotes.</title>
        <authorList>
            <person name="Spang A."/>
            <person name="Saw J.H."/>
            <person name="Jorgensen S.L."/>
            <person name="Zaremba-Niedzwiedzka K."/>
            <person name="Martijn J."/>
            <person name="Lind A.E."/>
            <person name="van Eijk R."/>
            <person name="Schleper C."/>
            <person name="Guy L."/>
            <person name="Ettema T.J."/>
        </authorList>
    </citation>
    <scope>NUCLEOTIDE SEQUENCE</scope>
</reference>
<sequence>MVHLRTRNDLFKIAEEKPPTPAIGEALSSGSVELLGGFKRIPPSIHSGWIMIVTSKRGTVWNVALTLWEHPDRVAVWIVKRIPWERWLGNVDREPGIHDGDNPRKYEELSARAKTASGYSGS</sequence>
<dbReference type="EMBL" id="LAZR01000936">
    <property type="protein sequence ID" value="KKN54254.1"/>
    <property type="molecule type" value="Genomic_DNA"/>
</dbReference>
<feature type="compositionally biased region" description="Basic and acidic residues" evidence="1">
    <location>
        <begin position="93"/>
        <end position="111"/>
    </location>
</feature>
<comment type="caution">
    <text evidence="2">The sequence shown here is derived from an EMBL/GenBank/DDBJ whole genome shotgun (WGS) entry which is preliminary data.</text>
</comment>
<dbReference type="AlphaFoldDB" id="A0A0F9RHF9"/>
<proteinExistence type="predicted"/>
<protein>
    <submittedName>
        <fullName evidence="2">Uncharacterized protein</fullName>
    </submittedName>
</protein>
<feature type="region of interest" description="Disordered" evidence="1">
    <location>
        <begin position="93"/>
        <end position="122"/>
    </location>
</feature>
<evidence type="ECO:0000256" key="1">
    <source>
        <dbReference type="SAM" id="MobiDB-lite"/>
    </source>
</evidence>
<organism evidence="2">
    <name type="scientific">marine sediment metagenome</name>
    <dbReference type="NCBI Taxonomy" id="412755"/>
    <lineage>
        <taxon>unclassified sequences</taxon>
        <taxon>metagenomes</taxon>
        <taxon>ecological metagenomes</taxon>
    </lineage>
</organism>
<evidence type="ECO:0000313" key="2">
    <source>
        <dbReference type="EMBL" id="KKN54254.1"/>
    </source>
</evidence>
<accession>A0A0F9RHF9</accession>